<proteinExistence type="predicted"/>
<gene>
    <name evidence="1" type="ORF">BN000_00081</name>
</gene>
<accession>A0A0U1NQ87</accession>
<organism evidence="1 2">
    <name type="scientific">Neobacillus massiliamazoniensis</name>
    <dbReference type="NCBI Taxonomy" id="1499688"/>
    <lineage>
        <taxon>Bacteria</taxon>
        <taxon>Bacillati</taxon>
        <taxon>Bacillota</taxon>
        <taxon>Bacilli</taxon>
        <taxon>Bacillales</taxon>
        <taxon>Bacillaceae</taxon>
        <taxon>Neobacillus</taxon>
    </lineage>
</organism>
<protein>
    <submittedName>
        <fullName evidence="1">Uncharacterized protein</fullName>
    </submittedName>
</protein>
<evidence type="ECO:0000313" key="2">
    <source>
        <dbReference type="Proteomes" id="UP000199087"/>
    </source>
</evidence>
<evidence type="ECO:0000313" key="1">
    <source>
        <dbReference type="EMBL" id="CRK80200.1"/>
    </source>
</evidence>
<dbReference type="Proteomes" id="UP000199087">
    <property type="component" value="Unassembled WGS sequence"/>
</dbReference>
<dbReference type="OrthoDB" id="2620164at2"/>
<dbReference type="EMBL" id="CVRB01000001">
    <property type="protein sequence ID" value="CRK80200.1"/>
    <property type="molecule type" value="Genomic_DNA"/>
</dbReference>
<name>A0A0U1NQ87_9BACI</name>
<keyword evidence="2" id="KW-1185">Reference proteome</keyword>
<reference evidence="2" key="1">
    <citation type="submission" date="2015-05" db="EMBL/GenBank/DDBJ databases">
        <authorList>
            <person name="Urmite Genomes"/>
        </authorList>
    </citation>
    <scope>NUCLEOTIDE SEQUENCE [LARGE SCALE GENOMIC DNA]</scope>
    <source>
        <strain evidence="2">LF1</strain>
    </source>
</reference>
<sequence>MFNFFSFRKRQKEKENTITPLIITKLDKIIELLEKQQKENNEKNIHFDHVQIHHLENIIFRLDNIEIDELSGKLIIGNNIHTTEDLASNLVQKIDKEKGKKEAMSETATSNQMENTSKGYRFRNHF</sequence>
<dbReference type="AlphaFoldDB" id="A0A0U1NQ87"/>
<dbReference type="RefSeq" id="WP_090629389.1">
    <property type="nucleotide sequence ID" value="NZ_CVRB01000001.1"/>
</dbReference>